<evidence type="ECO:0000313" key="3">
    <source>
        <dbReference type="EMBL" id="OLP52781.1"/>
    </source>
</evidence>
<dbReference type="InterPro" id="IPR036188">
    <property type="entry name" value="FAD/NAD-bd_sf"/>
</dbReference>
<accession>A0A1Q9ACX7</accession>
<dbReference type="Gene3D" id="3.50.50.60">
    <property type="entry name" value="FAD/NAD(P)-binding domain"/>
    <property type="match status" value="1"/>
</dbReference>
<keyword evidence="1" id="KW-0560">Oxidoreductase</keyword>
<evidence type="ECO:0000259" key="2">
    <source>
        <dbReference type="Pfam" id="PF01266"/>
    </source>
</evidence>
<dbReference type="OrthoDB" id="9815989at2"/>
<evidence type="ECO:0000256" key="1">
    <source>
        <dbReference type="ARBA" id="ARBA00023002"/>
    </source>
</evidence>
<evidence type="ECO:0000313" key="4">
    <source>
        <dbReference type="Proteomes" id="UP000186143"/>
    </source>
</evidence>
<feature type="domain" description="FAD dependent oxidoreductase" evidence="2">
    <location>
        <begin position="4"/>
        <end position="284"/>
    </location>
</feature>
<dbReference type="Proteomes" id="UP000186143">
    <property type="component" value="Unassembled WGS sequence"/>
</dbReference>
<comment type="caution">
    <text evidence="3">The sequence shown here is derived from an EMBL/GenBank/DDBJ whole genome shotgun (WGS) entry which is preliminary data.</text>
</comment>
<dbReference type="PROSITE" id="PS51257">
    <property type="entry name" value="PROKAR_LIPOPROTEIN"/>
    <property type="match status" value="1"/>
</dbReference>
<dbReference type="GO" id="GO:0016491">
    <property type="term" value="F:oxidoreductase activity"/>
    <property type="evidence" value="ECO:0007669"/>
    <property type="project" value="UniProtKB-KW"/>
</dbReference>
<dbReference type="STRING" id="1672749.BJF92_07280"/>
<gene>
    <name evidence="3" type="ORF">BJF92_07280</name>
</gene>
<dbReference type="EMBL" id="MKIO01000042">
    <property type="protein sequence ID" value="OLP52781.1"/>
    <property type="molecule type" value="Genomic_DNA"/>
</dbReference>
<proteinExistence type="predicted"/>
<organism evidence="3 4">
    <name type="scientific">Xaviernesmea rhizosphaerae</name>
    <dbReference type="NCBI Taxonomy" id="1672749"/>
    <lineage>
        <taxon>Bacteria</taxon>
        <taxon>Pseudomonadati</taxon>
        <taxon>Pseudomonadota</taxon>
        <taxon>Alphaproteobacteria</taxon>
        <taxon>Hyphomicrobiales</taxon>
        <taxon>Rhizobiaceae</taxon>
        <taxon>Rhizobium/Agrobacterium group</taxon>
        <taxon>Xaviernesmea</taxon>
    </lineage>
</organism>
<dbReference type="InterPro" id="IPR006076">
    <property type="entry name" value="FAD-dep_OxRdtase"/>
</dbReference>
<dbReference type="Pfam" id="PF01266">
    <property type="entry name" value="DAO"/>
    <property type="match status" value="1"/>
</dbReference>
<protein>
    <submittedName>
        <fullName evidence="3">FAD-dependent oxidoreductase</fullName>
    </submittedName>
</protein>
<name>A0A1Q9ACX7_9HYPH</name>
<dbReference type="AlphaFoldDB" id="A0A1Q9ACX7"/>
<dbReference type="SUPFAM" id="SSF51971">
    <property type="entry name" value="Nucleotide-binding domain"/>
    <property type="match status" value="1"/>
</dbReference>
<dbReference type="RefSeq" id="WP_075637056.1">
    <property type="nucleotide sequence ID" value="NZ_MKIO01000042.1"/>
</dbReference>
<reference evidence="3 4" key="1">
    <citation type="submission" date="2016-09" db="EMBL/GenBank/DDBJ databases">
        <title>Rhizobium sp. nov., a novel species isolated from the rice rhizosphere.</title>
        <authorList>
            <person name="Zhao J."/>
            <person name="Zhang X."/>
        </authorList>
    </citation>
    <scope>NUCLEOTIDE SEQUENCE [LARGE SCALE GENOMIC DNA]</scope>
    <source>
        <strain evidence="3 4">MH17</strain>
    </source>
</reference>
<sequence>MPFKVAIIGAGWYGCHIGSSLASLGFEVKIFEAERRTLHCASGNNQFRLHMGFHYARHHGTRQQSRDGFLRFLERYPDLSAPIEQNIYAVPNRDSLMDFPTYKMIMASSGIDFIETTQTKPWLDNISGAVLADERVLMIKHAREHFEQRLANILQLNARITSLKRFDTHVEVDGERFDYVIDATWGHFSDIPRDIFFEPTMLLYYEATAPHPAITLVDGPLCSVYPTEDPSIFTLSSVVHTPLGQYASSPEAWAKLHSVDGELVAMKRAAMEEQIRRYVPHFSDAFRYSGVQLAIKTKPAGKEDDRSCAIYRDGRMFSVLSGKIDTIFYATERILSLLEENNSKGPVARSFAIRDDILMPGLVGASK</sequence>